<comment type="caution">
    <text evidence="1">The sequence shown here is derived from an EMBL/GenBank/DDBJ whole genome shotgun (WGS) entry which is preliminary data.</text>
</comment>
<gene>
    <name evidence="1" type="ORF">SGN30_10380</name>
</gene>
<evidence type="ECO:0000313" key="2">
    <source>
        <dbReference type="Proteomes" id="UP001287445"/>
    </source>
</evidence>
<organism evidence="1 2">
    <name type="scientific">Delftia acidovorans</name>
    <name type="common">Pseudomonas acidovorans</name>
    <name type="synonym">Comamonas acidovorans</name>
    <dbReference type="NCBI Taxonomy" id="80866"/>
    <lineage>
        <taxon>Bacteria</taxon>
        <taxon>Pseudomonadati</taxon>
        <taxon>Pseudomonadota</taxon>
        <taxon>Betaproteobacteria</taxon>
        <taxon>Burkholderiales</taxon>
        <taxon>Comamonadaceae</taxon>
        <taxon>Delftia</taxon>
    </lineage>
</organism>
<dbReference type="AlphaFoldDB" id="A0AAJ2V9L7"/>
<sequence>MTAGLSIHQRLLPALKAVLANTWWLELPARPTWPAAVFSVETAPEPGWCAGGGYDAHDATVIVLSRSAVELDTLLPTSGGGSVRAAVEAMEHYQWEVGCEDADYEDDPQVYARALIVRLRTPRFITAKDTTP</sequence>
<evidence type="ECO:0000313" key="1">
    <source>
        <dbReference type="EMBL" id="MDX4953821.1"/>
    </source>
</evidence>
<dbReference type="Proteomes" id="UP001287445">
    <property type="component" value="Unassembled WGS sequence"/>
</dbReference>
<protein>
    <submittedName>
        <fullName evidence="1">Uncharacterized protein</fullName>
    </submittedName>
</protein>
<dbReference type="RefSeq" id="WP_319073393.1">
    <property type="nucleotide sequence ID" value="NZ_JAWWMZ010000003.1"/>
</dbReference>
<reference evidence="1" key="1">
    <citation type="submission" date="2023-11" db="EMBL/GenBank/DDBJ databases">
        <title>Identification and selenium tolerance of Delftia acidovorans R3-25.</title>
        <authorList>
            <person name="Zhang S."/>
            <person name="Liu Y."/>
            <person name="Guo Y."/>
        </authorList>
    </citation>
    <scope>NUCLEOTIDE SEQUENCE</scope>
    <source>
        <strain evidence="1">R3-25</strain>
    </source>
</reference>
<accession>A0AAJ2V9L7</accession>
<dbReference type="EMBL" id="JAWWMZ010000003">
    <property type="protein sequence ID" value="MDX4953821.1"/>
    <property type="molecule type" value="Genomic_DNA"/>
</dbReference>
<name>A0AAJ2V9L7_DELAC</name>
<proteinExistence type="predicted"/>